<name>A0A839T4E6_AZOMA</name>
<dbReference type="NCBIfam" id="NF046101">
    <property type="entry name" value="PA3496_fam"/>
    <property type="match status" value="1"/>
</dbReference>
<dbReference type="RefSeq" id="WP_183167183.1">
    <property type="nucleotide sequence ID" value="NZ_JACHXI010000014.1"/>
</dbReference>
<evidence type="ECO:0000313" key="1">
    <source>
        <dbReference type="EMBL" id="MBB3104302.1"/>
    </source>
</evidence>
<dbReference type="AlphaFoldDB" id="A0A839T4E6"/>
<dbReference type="InterPro" id="IPR058059">
    <property type="entry name" value="PA3496-like"/>
</dbReference>
<gene>
    <name evidence="1" type="ORF">FHR87_002717</name>
</gene>
<comment type="caution">
    <text evidence="1">The sequence shown here is derived from an EMBL/GenBank/DDBJ whole genome shotgun (WGS) entry which is preliminary data.</text>
</comment>
<evidence type="ECO:0008006" key="3">
    <source>
        <dbReference type="Google" id="ProtNLM"/>
    </source>
</evidence>
<accession>A0A839T4E6</accession>
<reference evidence="1 2" key="1">
    <citation type="submission" date="2020-08" db="EMBL/GenBank/DDBJ databases">
        <title>Genomic Encyclopedia of Type Strains, Phase III (KMG-III): the genomes of soil and plant-associated and newly described type strains.</title>
        <authorList>
            <person name="Whitman W."/>
        </authorList>
    </citation>
    <scope>NUCLEOTIDE SEQUENCE [LARGE SCALE GENOMIC DNA]</scope>
    <source>
        <strain evidence="1 2">CECT 4462</strain>
    </source>
</reference>
<keyword evidence="2" id="KW-1185">Reference proteome</keyword>
<dbReference type="EMBL" id="JACHXI010000014">
    <property type="protein sequence ID" value="MBB3104302.1"/>
    <property type="molecule type" value="Genomic_DNA"/>
</dbReference>
<proteinExistence type="predicted"/>
<protein>
    <recommendedName>
        <fullName evidence="3">Transcriptional regulator</fullName>
    </recommendedName>
</protein>
<organism evidence="1 2">
    <name type="scientific">Azomonas macrocytogenes</name>
    <name type="common">Azotobacter macrocytogenes</name>
    <dbReference type="NCBI Taxonomy" id="69962"/>
    <lineage>
        <taxon>Bacteria</taxon>
        <taxon>Pseudomonadati</taxon>
        <taxon>Pseudomonadota</taxon>
        <taxon>Gammaproteobacteria</taxon>
        <taxon>Pseudomonadales</taxon>
        <taxon>Pseudomonadaceae</taxon>
        <taxon>Azomonas</taxon>
    </lineage>
</organism>
<dbReference type="Proteomes" id="UP000549250">
    <property type="component" value="Unassembled WGS sequence"/>
</dbReference>
<evidence type="ECO:0000313" key="2">
    <source>
        <dbReference type="Proteomes" id="UP000549250"/>
    </source>
</evidence>
<sequence>MSLYVEAPRILDAKARRKLQDERRMRFRRAIEHYEESLRLQEQLVDYPELGEINGLLAGRAALLRSVQPMR</sequence>